<dbReference type="EMBL" id="JAVHJL010000004">
    <property type="protein sequence ID" value="KAK6505089.1"/>
    <property type="molecule type" value="Genomic_DNA"/>
</dbReference>
<evidence type="ECO:0000313" key="3">
    <source>
        <dbReference type="Proteomes" id="UP001370758"/>
    </source>
</evidence>
<feature type="region of interest" description="Disordered" evidence="1">
    <location>
        <begin position="1"/>
        <end position="21"/>
    </location>
</feature>
<accession>A0AAV9WB17</accession>
<protein>
    <submittedName>
        <fullName evidence="2">Uncharacterized protein</fullName>
    </submittedName>
</protein>
<keyword evidence="3" id="KW-1185">Reference proteome</keyword>
<evidence type="ECO:0000313" key="2">
    <source>
        <dbReference type="EMBL" id="KAK6505089.1"/>
    </source>
</evidence>
<dbReference type="Proteomes" id="UP001370758">
    <property type="component" value="Unassembled WGS sequence"/>
</dbReference>
<feature type="compositionally biased region" description="Low complexity" evidence="1">
    <location>
        <begin position="8"/>
        <end position="18"/>
    </location>
</feature>
<gene>
    <name evidence="2" type="ORF">TWF481_007011</name>
</gene>
<feature type="region of interest" description="Disordered" evidence="1">
    <location>
        <begin position="420"/>
        <end position="444"/>
    </location>
</feature>
<proteinExistence type="predicted"/>
<organism evidence="2 3">
    <name type="scientific">Arthrobotrys musiformis</name>
    <dbReference type="NCBI Taxonomy" id="47236"/>
    <lineage>
        <taxon>Eukaryota</taxon>
        <taxon>Fungi</taxon>
        <taxon>Dikarya</taxon>
        <taxon>Ascomycota</taxon>
        <taxon>Pezizomycotina</taxon>
        <taxon>Orbiliomycetes</taxon>
        <taxon>Orbiliales</taxon>
        <taxon>Orbiliaceae</taxon>
        <taxon>Arthrobotrys</taxon>
    </lineage>
</organism>
<feature type="compositionally biased region" description="Polar residues" evidence="1">
    <location>
        <begin position="428"/>
        <end position="444"/>
    </location>
</feature>
<comment type="caution">
    <text evidence="2">The sequence shown here is derived from an EMBL/GenBank/DDBJ whole genome shotgun (WGS) entry which is preliminary data.</text>
</comment>
<name>A0AAV9WB17_9PEZI</name>
<evidence type="ECO:0000256" key="1">
    <source>
        <dbReference type="SAM" id="MobiDB-lite"/>
    </source>
</evidence>
<reference evidence="2 3" key="1">
    <citation type="submission" date="2023-08" db="EMBL/GenBank/DDBJ databases">
        <authorList>
            <person name="Palmer J.M."/>
        </authorList>
    </citation>
    <scope>NUCLEOTIDE SEQUENCE [LARGE SCALE GENOMIC DNA]</scope>
    <source>
        <strain evidence="2 3">TWF481</strain>
    </source>
</reference>
<sequence>MADVLPQEAESSSSASAAPRPPDASLLIPIKLDVFAIGDPKAYASQCPNVTLLPTNLFDYSKLRLQKRSVQADLQDHADFESAKATNANPRLFDVTTSQPRDNVSGVYISWTLPQIYRWQVTSTKQDDFKPAQTPPNRWMVVRVTRDVKTIAGWVIESDVYRHIDTLDPQVDLMTDVSQYIREPKDLREERAVDRQGEYFLGRQLPLKNWKEDTDSNLLHVKPLMANSAGNILFADYQPHNPNVFSFRDPLNGVPAGAQVGYSVIGWHADPNEDPFMIKETGLTNKDILGQFNLNLDASRLAREDVQNWMGSTTPARHMCHGSTYSLLKWDPNPTFPSKRDPNISSDAGAAILKSSGSVAVGANPFDAFGAFINSAKSNQIHEDLRKLQQFSVTGNATDVDKETAADEFLKILGEFKSTDGGSRWKVQPSSENPTTSSSDPEMVQLSETQKAYLEEVNALQWACDHLTSNLNYRRWELFCGWWRWVTAGEDSRLADLSNKHDVLVSEIQNLVTTIQILESQMSQIQQKHLPALAKVPWDTFMQRKDPTLALLGCKAPWPEGFSGSQPVRLYSQAVIEFSSDKFGRDAFYAATRITGPIKSIPAAADTIHSEQCGYMTTSCGDPLPNLHDRAVAPPYSNAVYNTDAIIDSALVPLYVEWEAEYIHVPYDLWKPAQARGLSSQIYSELTQNIGSINDLSHMGTKFIRRSLGGRALLHPGPGHSLANLLENAVSRLPESELKDILPPDQRAKLYAKLKDVPSLSCRLDGFSDQLVTLLSGTSHLQPTLPDGSVMPEALAAAVEIGFTEETLGLVKDQCDPIPYDANIDHEAVFIPVTHGQLRFKKLNLIDKFGRGVEIVGKDGLSPCISSAFKPSARKVGGNDVPNVVEPTGDNCQFFQVPPSINQPARLFNSYLKPSAATSQTSWIPCTEWDDPVCGYIMYNSVDLSIQVFNPAGELYTEILTTEGTFDTRTAQWNPPPISQKLEGLAPVPEPDQWKVVILNNFIECLKNPEYAIRIIQVLGDAASCSGPPAESYSSVINAAFGRPFALAVAGWSIELSHEELKPQTTAKNVAGQTHSSLSDYEFPLHIGLKEHSNDGLAAYFPVSEENKMKPDFRNIYTFWPSGIDAVDRNEYFKCNGIHVSSLPTLQAHHVEPFNNLDVRSAEDMVNERFGHISPFALLVDLFHPVKAQTGVLPPSNLSLPDWPVQQALKTIRIFYRAGPFLFREDPLKGMINQPESIADGDRENADPGPEPVVPPLYIPTVPYGQWEWLQPYLSGDDIETKYWSQPVSKSDISRPVLEDPKSPYTMVDGVMRSTEPLLHSPKK</sequence>